<dbReference type="Pfam" id="PF07690">
    <property type="entry name" value="MFS_1"/>
    <property type="match status" value="1"/>
</dbReference>
<dbReference type="PROSITE" id="PS50850">
    <property type="entry name" value="MFS"/>
    <property type="match status" value="1"/>
</dbReference>
<feature type="transmembrane region" description="Helical" evidence="9">
    <location>
        <begin position="349"/>
        <end position="369"/>
    </location>
</feature>
<dbReference type="EMBL" id="WWCM01000014">
    <property type="protein sequence ID" value="MYM41246.1"/>
    <property type="molecule type" value="Genomic_DNA"/>
</dbReference>
<proteinExistence type="inferred from homology"/>
<keyword evidence="4" id="KW-1003">Cell membrane</keyword>
<evidence type="ECO:0000259" key="10">
    <source>
        <dbReference type="PROSITE" id="PS50850"/>
    </source>
</evidence>
<reference evidence="11 12" key="1">
    <citation type="submission" date="2019-12" db="EMBL/GenBank/DDBJ databases">
        <title>Novel species isolated from a subtropical stream in China.</title>
        <authorList>
            <person name="Lu H."/>
        </authorList>
    </citation>
    <scope>NUCLEOTIDE SEQUENCE [LARGE SCALE GENOMIC DNA]</scope>
    <source>
        <strain evidence="11 12">CY13W</strain>
    </source>
</reference>
<feature type="transmembrane region" description="Helical" evidence="9">
    <location>
        <begin position="98"/>
        <end position="122"/>
    </location>
</feature>
<feature type="transmembrane region" description="Helical" evidence="9">
    <location>
        <begin position="413"/>
        <end position="430"/>
    </location>
</feature>
<dbReference type="NCBIfam" id="NF011656">
    <property type="entry name" value="PRK15075.1"/>
    <property type="match status" value="1"/>
</dbReference>
<feature type="transmembrane region" description="Helical" evidence="9">
    <location>
        <begin position="38"/>
        <end position="56"/>
    </location>
</feature>
<comment type="similarity">
    <text evidence="2">Belongs to the major facilitator superfamily. Metabolite:H+ Symporter (MHS) family (TC 2.A.1.6) family.</text>
</comment>
<keyword evidence="7 9" id="KW-1133">Transmembrane helix</keyword>
<keyword evidence="3" id="KW-0813">Transport</keyword>
<keyword evidence="8 9" id="KW-0472">Membrane</keyword>
<evidence type="ECO:0000256" key="8">
    <source>
        <dbReference type="ARBA" id="ARBA00023136"/>
    </source>
</evidence>
<dbReference type="RefSeq" id="WP_161040564.1">
    <property type="nucleotide sequence ID" value="NZ_WWCM01000014.1"/>
</dbReference>
<protein>
    <submittedName>
        <fullName evidence="11">MFS transporter</fullName>
    </submittedName>
</protein>
<feature type="domain" description="Major facilitator superfamily (MFS) profile" evidence="10">
    <location>
        <begin position="26"/>
        <end position="437"/>
    </location>
</feature>
<sequence length="441" mass="48131">MSSYASTAATLAADQPAERRSSRFSTVIRVTSGNFIEMYDFFLFGFYATYIAKAFFPASSEYAALMMTFATFGAGFFMRPLGAIILGSYIDRIGRRKGLVLTLGIMASGTAMIAFIPGYASIGLWAPFLVLIGRLLQGFSAGVELGGVSVYLSEMATPGNKGYYVSWQSASQQVAIIFSAALGYFLNETLSKAFIADWGWRIPFFIGCSIIPVVFYIRRSLQETEAYLAQKSHPTFGQMMKTISRNWPLVVAGTMLIVLTTVAFYLITVYTPTFGKSILKLSTEESLLVTLCVGLSNFIWLPVMGALSDRIGRWPIMALFSGLTVLTAYPALSWLIANPSFGHMVMVELWLSFLYGSYNGATIVALTEIIPAKVRTTGFSLAYSLATALFGGMTPLLSTWLIESTGDKAAPGYWMALAGAISLSATWLVYRGVVRERPLAE</sequence>
<gene>
    <name evidence="11" type="ORF">GTP27_18165</name>
</gene>
<dbReference type="InterPro" id="IPR005829">
    <property type="entry name" value="Sugar_transporter_CS"/>
</dbReference>
<feature type="transmembrane region" description="Helical" evidence="9">
    <location>
        <begin position="62"/>
        <end position="86"/>
    </location>
</feature>
<dbReference type="SUPFAM" id="SSF103473">
    <property type="entry name" value="MFS general substrate transporter"/>
    <property type="match status" value="1"/>
</dbReference>
<dbReference type="PANTHER" id="PTHR43528:SF6">
    <property type="entry name" value="CITRATE-PROTON SYMPORTER"/>
    <property type="match status" value="1"/>
</dbReference>
<evidence type="ECO:0000256" key="6">
    <source>
        <dbReference type="ARBA" id="ARBA00022847"/>
    </source>
</evidence>
<dbReference type="InterPro" id="IPR051084">
    <property type="entry name" value="H+-coupled_symporters"/>
</dbReference>
<evidence type="ECO:0000256" key="4">
    <source>
        <dbReference type="ARBA" id="ARBA00022475"/>
    </source>
</evidence>
<organism evidence="11 12">
    <name type="scientific">Duganella qianjiadongensis</name>
    <dbReference type="NCBI Taxonomy" id="2692176"/>
    <lineage>
        <taxon>Bacteria</taxon>
        <taxon>Pseudomonadati</taxon>
        <taxon>Pseudomonadota</taxon>
        <taxon>Betaproteobacteria</taxon>
        <taxon>Burkholderiales</taxon>
        <taxon>Oxalobacteraceae</taxon>
        <taxon>Telluria group</taxon>
        <taxon>Duganella</taxon>
    </lineage>
</organism>
<dbReference type="PROSITE" id="PS00217">
    <property type="entry name" value="SUGAR_TRANSPORT_2"/>
    <property type="match status" value="1"/>
</dbReference>
<evidence type="ECO:0000256" key="1">
    <source>
        <dbReference type="ARBA" id="ARBA00004651"/>
    </source>
</evidence>
<name>A0ABW9VPA0_9BURK</name>
<keyword evidence="12" id="KW-1185">Reference proteome</keyword>
<comment type="caution">
    <text evidence="11">The sequence shown here is derived from an EMBL/GenBank/DDBJ whole genome shotgun (WGS) entry which is preliminary data.</text>
</comment>
<feature type="transmembrane region" description="Helical" evidence="9">
    <location>
        <begin position="314"/>
        <end position="337"/>
    </location>
</feature>
<dbReference type="InterPro" id="IPR020846">
    <property type="entry name" value="MFS_dom"/>
</dbReference>
<dbReference type="InterPro" id="IPR011701">
    <property type="entry name" value="MFS"/>
</dbReference>
<accession>A0ABW9VPA0</accession>
<feature type="transmembrane region" description="Helical" evidence="9">
    <location>
        <begin position="198"/>
        <end position="217"/>
    </location>
</feature>
<evidence type="ECO:0000256" key="2">
    <source>
        <dbReference type="ARBA" id="ARBA00008240"/>
    </source>
</evidence>
<comment type="subcellular location">
    <subcellularLocation>
        <location evidence="1">Cell membrane</location>
        <topology evidence="1">Multi-pass membrane protein</topology>
    </subcellularLocation>
</comment>
<evidence type="ECO:0000313" key="12">
    <source>
        <dbReference type="Proteomes" id="UP000478090"/>
    </source>
</evidence>
<dbReference type="Proteomes" id="UP000478090">
    <property type="component" value="Unassembled WGS sequence"/>
</dbReference>
<keyword evidence="5 9" id="KW-0812">Transmembrane</keyword>
<evidence type="ECO:0000256" key="5">
    <source>
        <dbReference type="ARBA" id="ARBA00022692"/>
    </source>
</evidence>
<dbReference type="PANTHER" id="PTHR43528">
    <property type="entry name" value="ALPHA-KETOGLUTARATE PERMEASE"/>
    <property type="match status" value="1"/>
</dbReference>
<evidence type="ECO:0000313" key="11">
    <source>
        <dbReference type="EMBL" id="MYM41246.1"/>
    </source>
</evidence>
<evidence type="ECO:0000256" key="3">
    <source>
        <dbReference type="ARBA" id="ARBA00022448"/>
    </source>
</evidence>
<feature type="transmembrane region" description="Helical" evidence="9">
    <location>
        <begin position="287"/>
        <end position="307"/>
    </location>
</feature>
<feature type="transmembrane region" description="Helical" evidence="9">
    <location>
        <begin position="128"/>
        <end position="152"/>
    </location>
</feature>
<feature type="transmembrane region" description="Helical" evidence="9">
    <location>
        <begin position="381"/>
        <end position="401"/>
    </location>
</feature>
<keyword evidence="6" id="KW-0769">Symport</keyword>
<dbReference type="Gene3D" id="1.20.1250.20">
    <property type="entry name" value="MFS general substrate transporter like domains"/>
    <property type="match status" value="2"/>
</dbReference>
<dbReference type="InterPro" id="IPR036259">
    <property type="entry name" value="MFS_trans_sf"/>
</dbReference>
<evidence type="ECO:0000256" key="9">
    <source>
        <dbReference type="SAM" id="Phobius"/>
    </source>
</evidence>
<feature type="transmembrane region" description="Helical" evidence="9">
    <location>
        <begin position="164"/>
        <end position="186"/>
    </location>
</feature>
<dbReference type="CDD" id="cd17368">
    <property type="entry name" value="MFS_CitA"/>
    <property type="match status" value="1"/>
</dbReference>
<evidence type="ECO:0000256" key="7">
    <source>
        <dbReference type="ARBA" id="ARBA00022989"/>
    </source>
</evidence>
<feature type="transmembrane region" description="Helical" evidence="9">
    <location>
        <begin position="247"/>
        <end position="267"/>
    </location>
</feature>